<sequence>MVVSSVKDSSEDGYEKSIKKAMKIVSGASGVRSVSIQGQNDQLYTVIGEGIDTAKLTRELRKKVCHTTIVTIQAAPPPPPPPQQQKQPPQPHLPTVC</sequence>
<dbReference type="AlphaFoldDB" id="A0A3N6S1L9"/>
<dbReference type="EMBL" id="QGKY02000089">
    <property type="protein sequence ID" value="KAF2612023.1"/>
    <property type="molecule type" value="Genomic_DNA"/>
</dbReference>
<reference evidence="3" key="1">
    <citation type="submission" date="2019-12" db="EMBL/GenBank/DDBJ databases">
        <title>Genome sequencing and annotation of Brassica cretica.</title>
        <authorList>
            <person name="Studholme D.J."/>
            <person name="Sarris P."/>
        </authorList>
    </citation>
    <scope>NUCLEOTIDE SEQUENCE</scope>
    <source>
        <strain evidence="3">PFS-109/04</strain>
        <tissue evidence="3">Leaf</tissue>
    </source>
</reference>
<dbReference type="PANTHER" id="PTHR46932:SF10">
    <property type="entry name" value="HEAVY METAL-ASSOCIATED DOMAIN PROTEIN"/>
    <property type="match status" value="1"/>
</dbReference>
<dbReference type="PANTHER" id="PTHR46932">
    <property type="entry name" value="HEAVY METAL-ASSOCIATED ISOPRENYLATED PLANT PROTEIN 47"/>
    <property type="match status" value="1"/>
</dbReference>
<proteinExistence type="predicted"/>
<reference evidence="2" key="2">
    <citation type="submission" date="2019-12" db="EMBL/GenBank/DDBJ databases">
        <title>Genome sequencing and annotation of Brassica cretica.</title>
        <authorList>
            <person name="Studholme D.J."/>
            <person name="Sarris P.F."/>
        </authorList>
    </citation>
    <scope>NUCLEOTIDE SEQUENCE</scope>
    <source>
        <strain evidence="2">PFS-102/07</strain>
        <tissue evidence="2">Leaf</tissue>
    </source>
</reference>
<dbReference type="OrthoDB" id="692882at2759"/>
<gene>
    <name evidence="3" type="ORF">F2Q69_00010160</name>
    <name evidence="2" type="ORF">F2Q70_00013909</name>
</gene>
<accession>A0A3N6S1L9</accession>
<organism evidence="2">
    <name type="scientific">Brassica cretica</name>
    <name type="common">Mustard</name>
    <dbReference type="NCBI Taxonomy" id="69181"/>
    <lineage>
        <taxon>Eukaryota</taxon>
        <taxon>Viridiplantae</taxon>
        <taxon>Streptophyta</taxon>
        <taxon>Embryophyta</taxon>
        <taxon>Tracheophyta</taxon>
        <taxon>Spermatophyta</taxon>
        <taxon>Magnoliopsida</taxon>
        <taxon>eudicotyledons</taxon>
        <taxon>Gunneridae</taxon>
        <taxon>Pentapetalae</taxon>
        <taxon>rosids</taxon>
        <taxon>malvids</taxon>
        <taxon>Brassicales</taxon>
        <taxon>Brassicaceae</taxon>
        <taxon>Brassiceae</taxon>
        <taxon>Brassica</taxon>
    </lineage>
</organism>
<dbReference type="Gene3D" id="3.30.70.100">
    <property type="match status" value="1"/>
</dbReference>
<comment type="caution">
    <text evidence="2">The sequence shown here is derived from an EMBL/GenBank/DDBJ whole genome shotgun (WGS) entry which is preliminary data.</text>
</comment>
<evidence type="ECO:0000313" key="3">
    <source>
        <dbReference type="EMBL" id="KAF3505660.1"/>
    </source>
</evidence>
<protein>
    <recommendedName>
        <fullName evidence="4">HMA domain-containing protein</fullName>
    </recommendedName>
</protein>
<feature type="region of interest" description="Disordered" evidence="1">
    <location>
        <begin position="72"/>
        <end position="97"/>
    </location>
</feature>
<dbReference type="InterPro" id="IPR042885">
    <property type="entry name" value="HIPP47/16"/>
</dbReference>
<dbReference type="Proteomes" id="UP000712600">
    <property type="component" value="Unassembled WGS sequence"/>
</dbReference>
<name>A0A3N6S1L9_BRACR</name>
<feature type="compositionally biased region" description="Pro residues" evidence="1">
    <location>
        <begin position="75"/>
        <end position="97"/>
    </location>
</feature>
<evidence type="ECO:0008006" key="4">
    <source>
        <dbReference type="Google" id="ProtNLM"/>
    </source>
</evidence>
<dbReference type="EMBL" id="QGKX02001521">
    <property type="protein sequence ID" value="KAF3505660.1"/>
    <property type="molecule type" value="Genomic_DNA"/>
</dbReference>
<evidence type="ECO:0000313" key="2">
    <source>
        <dbReference type="EMBL" id="KAF2612023.1"/>
    </source>
</evidence>
<evidence type="ECO:0000256" key="1">
    <source>
        <dbReference type="SAM" id="MobiDB-lite"/>
    </source>
</evidence>